<dbReference type="OrthoDB" id="2449156at2759"/>
<dbReference type="SUPFAM" id="SSF81383">
    <property type="entry name" value="F-box domain"/>
    <property type="match status" value="2"/>
</dbReference>
<feature type="region of interest" description="Disordered" evidence="3">
    <location>
        <begin position="354"/>
        <end position="389"/>
    </location>
</feature>
<comment type="pathway">
    <text evidence="1">Protein modification; protein ubiquitination.</text>
</comment>
<dbReference type="Gene3D" id="1.20.1280.50">
    <property type="match status" value="1"/>
</dbReference>
<dbReference type="Proteomes" id="UP000827284">
    <property type="component" value="Unassembled WGS sequence"/>
</dbReference>
<feature type="compositionally biased region" description="Basic residues" evidence="3">
    <location>
        <begin position="366"/>
        <end position="377"/>
    </location>
</feature>
<evidence type="ECO:0000313" key="6">
    <source>
        <dbReference type="Proteomes" id="UP000827284"/>
    </source>
</evidence>
<dbReference type="EMBL" id="BQFW01000001">
    <property type="protein sequence ID" value="GJJ68016.1"/>
    <property type="molecule type" value="Genomic_DNA"/>
</dbReference>
<dbReference type="InterPro" id="IPR001810">
    <property type="entry name" value="F-box_dom"/>
</dbReference>
<dbReference type="GO" id="GO:0031146">
    <property type="term" value="P:SCF-dependent proteasomal ubiquitin-dependent protein catabolic process"/>
    <property type="evidence" value="ECO:0007669"/>
    <property type="project" value="TreeGrafter"/>
</dbReference>
<evidence type="ECO:0000313" key="5">
    <source>
        <dbReference type="EMBL" id="GJJ68016.1"/>
    </source>
</evidence>
<dbReference type="CDD" id="cd09917">
    <property type="entry name" value="F-box_SF"/>
    <property type="match status" value="1"/>
</dbReference>
<feature type="domain" description="F-box" evidence="4">
    <location>
        <begin position="77"/>
        <end position="123"/>
    </location>
</feature>
<evidence type="ECO:0000256" key="2">
    <source>
        <dbReference type="ARBA" id="ARBA00022786"/>
    </source>
</evidence>
<dbReference type="InterPro" id="IPR045048">
    <property type="entry name" value="FBXO31/39"/>
</dbReference>
<proteinExistence type="predicted"/>
<keyword evidence="2" id="KW-0833">Ubl conjugation pathway</keyword>
<dbReference type="AlphaFoldDB" id="A0A9P3H0L6"/>
<dbReference type="Pfam" id="PF00646">
    <property type="entry name" value="F-box"/>
    <property type="match status" value="2"/>
</dbReference>
<reference evidence="5" key="1">
    <citation type="submission" date="2021-11" db="EMBL/GenBank/DDBJ databases">
        <authorList>
            <person name="Herlambang A."/>
            <person name="Guo Y."/>
            <person name="Takashima Y."/>
            <person name="Nishizawa T."/>
        </authorList>
    </citation>
    <scope>NUCLEOTIDE SEQUENCE</scope>
    <source>
        <strain evidence="5">E1425</strain>
    </source>
</reference>
<evidence type="ECO:0000256" key="1">
    <source>
        <dbReference type="ARBA" id="ARBA00004906"/>
    </source>
</evidence>
<keyword evidence="6" id="KW-1185">Reference proteome</keyword>
<dbReference type="PROSITE" id="PS50181">
    <property type="entry name" value="FBOX"/>
    <property type="match status" value="1"/>
</dbReference>
<dbReference type="PANTHER" id="PTHR10706">
    <property type="entry name" value="F-BOX FAMILY PROTEIN"/>
    <property type="match status" value="1"/>
</dbReference>
<dbReference type="PANTHER" id="PTHR10706:SF130">
    <property type="entry name" value="F-BOX ONLY PROTEIN 31"/>
    <property type="match status" value="1"/>
</dbReference>
<dbReference type="GO" id="GO:0019005">
    <property type="term" value="C:SCF ubiquitin ligase complex"/>
    <property type="evidence" value="ECO:0007669"/>
    <property type="project" value="TreeGrafter"/>
</dbReference>
<accession>A0A9P3H0L6</accession>
<evidence type="ECO:0000259" key="4">
    <source>
        <dbReference type="PROSITE" id="PS50181"/>
    </source>
</evidence>
<dbReference type="InterPro" id="IPR036047">
    <property type="entry name" value="F-box-like_dom_sf"/>
</dbReference>
<name>A0A9P3H0L6_9FUNG</name>
<gene>
    <name evidence="5" type="ORF">EMPS_00362</name>
</gene>
<dbReference type="SMART" id="SM00256">
    <property type="entry name" value="FBOX"/>
    <property type="match status" value="2"/>
</dbReference>
<reference evidence="5" key="2">
    <citation type="journal article" date="2022" name="Microbiol. Resour. Announc.">
        <title>Whole-Genome Sequence of Entomortierella parvispora E1425, a Mucoromycotan Fungus Associated with Burkholderiaceae-Related Endosymbiotic Bacteria.</title>
        <authorList>
            <person name="Herlambang A."/>
            <person name="Guo Y."/>
            <person name="Takashima Y."/>
            <person name="Narisawa K."/>
            <person name="Ohta H."/>
            <person name="Nishizawa T."/>
        </authorList>
    </citation>
    <scope>NUCLEOTIDE SEQUENCE</scope>
    <source>
        <strain evidence="5">E1425</strain>
    </source>
</reference>
<sequence>MRITPAPDAQENTSSSFTPGRAVKRKMEATPGDLNGEPRSKPKRTRKPTVDSSKQASSSSFLSSTNAILPIAPEIVKSAAERLPSEVWHLIMNYLPTSHVVPLASVCRTLLRDCLLWPCWRTICEENKLGEPKRKYKSYMALVCSESCYMCDRCDLRSTGTGQFKRDEIPLRIKNMGDQGHVWQLCRDCRLDYYDLFPETEFLNRVGTHGVTLSWIRDHLHLKLEDLRGVDFYYEQPDLEERYEWESEEEAYYRLERAANTVGILKYPKNQVYWVALTKYGGTVGLGAVQRKVALEVLKAYKRRKYPARAAEIDAQRSTIMKNIQSSSLSLPDSDNTLGHGGQVLGSIITSWNHSIDSMQPDPKTGQRRRQAKRQKTKATTDGGSGEEQHLVRLPNQGEGLDSDSFLISESAFIDTQDPAARLRRIVGRMPPEIWHLIFSFMPTSHVPPVSLVSRTMLDICRTWPRWRFICRANNLGEPKRKYRSYMALACSESHYICDMGDSRSTGTGHFRSSELPLPVLNQEDGQVWRLCIGCRWTYYDRYPELDFLEQIDVNSQVSGQWVRKHLFVDSAHMKALNPTRDHTNWAMSEMTATEYALEIHGGLVGLLAVKNKLSRDVLVKYRLRKKEDGAGLCRDRR</sequence>
<comment type="caution">
    <text evidence="5">The sequence shown here is derived from an EMBL/GenBank/DDBJ whole genome shotgun (WGS) entry which is preliminary data.</text>
</comment>
<protein>
    <recommendedName>
        <fullName evidence="4">F-box domain-containing protein</fullName>
    </recommendedName>
</protein>
<evidence type="ECO:0000256" key="3">
    <source>
        <dbReference type="SAM" id="MobiDB-lite"/>
    </source>
</evidence>
<feature type="region of interest" description="Disordered" evidence="3">
    <location>
        <begin position="1"/>
        <end position="58"/>
    </location>
</feature>
<organism evidence="5 6">
    <name type="scientific">Entomortierella parvispora</name>
    <dbReference type="NCBI Taxonomy" id="205924"/>
    <lineage>
        <taxon>Eukaryota</taxon>
        <taxon>Fungi</taxon>
        <taxon>Fungi incertae sedis</taxon>
        <taxon>Mucoromycota</taxon>
        <taxon>Mortierellomycotina</taxon>
        <taxon>Mortierellomycetes</taxon>
        <taxon>Mortierellales</taxon>
        <taxon>Mortierellaceae</taxon>
        <taxon>Entomortierella</taxon>
    </lineage>
</organism>